<keyword evidence="4" id="KW-1003">Cell membrane</keyword>
<dbReference type="GO" id="GO:0022857">
    <property type="term" value="F:transmembrane transporter activity"/>
    <property type="evidence" value="ECO:0007669"/>
    <property type="project" value="InterPro"/>
</dbReference>
<dbReference type="InterPro" id="IPR037294">
    <property type="entry name" value="ABC_BtuC-like"/>
</dbReference>
<evidence type="ECO:0000256" key="7">
    <source>
        <dbReference type="ARBA" id="ARBA00023136"/>
    </source>
</evidence>
<feature type="transmembrane region" description="Helical" evidence="8">
    <location>
        <begin position="147"/>
        <end position="172"/>
    </location>
</feature>
<keyword evidence="10" id="KW-1185">Reference proteome</keyword>
<proteinExistence type="inferred from homology"/>
<feature type="transmembrane region" description="Helical" evidence="8">
    <location>
        <begin position="235"/>
        <end position="262"/>
    </location>
</feature>
<dbReference type="EMBL" id="BMGC01000059">
    <property type="protein sequence ID" value="GGB47545.1"/>
    <property type="molecule type" value="Genomic_DNA"/>
</dbReference>
<name>A0A916TJI3_9ACTN</name>
<dbReference type="SUPFAM" id="SSF81345">
    <property type="entry name" value="ABC transporter involved in vitamin B12 uptake, BtuC"/>
    <property type="match status" value="1"/>
</dbReference>
<gene>
    <name evidence="9" type="ORF">GCM10011489_38460</name>
</gene>
<evidence type="ECO:0000256" key="5">
    <source>
        <dbReference type="ARBA" id="ARBA00022692"/>
    </source>
</evidence>
<comment type="subcellular location">
    <subcellularLocation>
        <location evidence="1">Cell membrane</location>
        <topology evidence="1">Multi-pass membrane protein</topology>
    </subcellularLocation>
</comment>
<dbReference type="GO" id="GO:0005886">
    <property type="term" value="C:plasma membrane"/>
    <property type="evidence" value="ECO:0007669"/>
    <property type="project" value="UniProtKB-SubCell"/>
</dbReference>
<evidence type="ECO:0000256" key="1">
    <source>
        <dbReference type="ARBA" id="ARBA00004651"/>
    </source>
</evidence>
<evidence type="ECO:0000256" key="2">
    <source>
        <dbReference type="ARBA" id="ARBA00007935"/>
    </source>
</evidence>
<keyword evidence="5 8" id="KW-0812">Transmembrane</keyword>
<dbReference type="PANTHER" id="PTHR30472:SF1">
    <property type="entry name" value="FE(3+) DICITRATE TRANSPORT SYSTEM PERMEASE PROTEIN FECC-RELATED"/>
    <property type="match status" value="1"/>
</dbReference>
<dbReference type="RefSeq" id="WP_188588843.1">
    <property type="nucleotide sequence ID" value="NZ_BMGC01000059.1"/>
</dbReference>
<accession>A0A916TJI3</accession>
<reference evidence="9" key="1">
    <citation type="journal article" date="2014" name="Int. J. Syst. Evol. Microbiol.">
        <title>Complete genome sequence of Corynebacterium casei LMG S-19264T (=DSM 44701T), isolated from a smear-ripened cheese.</title>
        <authorList>
            <consortium name="US DOE Joint Genome Institute (JGI-PGF)"/>
            <person name="Walter F."/>
            <person name="Albersmeier A."/>
            <person name="Kalinowski J."/>
            <person name="Ruckert C."/>
        </authorList>
    </citation>
    <scope>NUCLEOTIDE SEQUENCE</scope>
    <source>
        <strain evidence="9">CGMCC 1.12827</strain>
    </source>
</reference>
<feature type="transmembrane region" description="Helical" evidence="8">
    <location>
        <begin position="274"/>
        <end position="296"/>
    </location>
</feature>
<keyword evidence="3" id="KW-0813">Transport</keyword>
<dbReference type="InterPro" id="IPR000522">
    <property type="entry name" value="ABC_transptr_permease_BtuC"/>
</dbReference>
<protein>
    <submittedName>
        <fullName evidence="9">ABC transporter permease</fullName>
    </submittedName>
</protein>
<comment type="similarity">
    <text evidence="2">Belongs to the binding-protein-dependent transport system permease family. FecCD subfamily.</text>
</comment>
<organism evidence="9 10">
    <name type="scientific">Gordonia jinhuaensis</name>
    <dbReference type="NCBI Taxonomy" id="1517702"/>
    <lineage>
        <taxon>Bacteria</taxon>
        <taxon>Bacillati</taxon>
        <taxon>Actinomycetota</taxon>
        <taxon>Actinomycetes</taxon>
        <taxon>Mycobacteriales</taxon>
        <taxon>Gordoniaceae</taxon>
        <taxon>Gordonia</taxon>
    </lineage>
</organism>
<keyword evidence="6 8" id="KW-1133">Transmembrane helix</keyword>
<sequence length="330" mass="33854">MRRRRTATLAVACLILVLLVCAGLIIGSGGISVSTAFDAVFHFDHSPEQAVVRDLRWPRTLLGIIVGAALGVSGTVIQTLTRNPIADPGLLGVNAGAAFAVSVGVAVFSVTSIWGFIWFAFLGAFVLSVLVFVLGSSARGGASPLRLTLAGVAAGALLTGLTTGLTLVNPVAFDQMRFWRVGTLADRGMTPVVAISGFVVVGVVVAWLIAGSLDTVALGDDVARGLGAGLFRTRLVGVAVVTILCGAATAAAGPIAFVGLMVPHVSRRLVGNDGRWIIVFSAVCGAIVVVASDVVARLVIRPGELSVGTVTAFLGAPVLIWLIRRSGIRV</sequence>
<dbReference type="CDD" id="cd06550">
    <property type="entry name" value="TM_ABC_iron-siderophores_like"/>
    <property type="match status" value="1"/>
</dbReference>
<dbReference type="FunFam" id="1.10.3470.10:FF:000001">
    <property type="entry name" value="Vitamin B12 ABC transporter permease BtuC"/>
    <property type="match status" value="1"/>
</dbReference>
<evidence type="ECO:0000313" key="10">
    <source>
        <dbReference type="Proteomes" id="UP000621454"/>
    </source>
</evidence>
<comment type="caution">
    <text evidence="9">The sequence shown here is derived from an EMBL/GenBank/DDBJ whole genome shotgun (WGS) entry which is preliminary data.</text>
</comment>
<evidence type="ECO:0000256" key="6">
    <source>
        <dbReference type="ARBA" id="ARBA00022989"/>
    </source>
</evidence>
<dbReference type="PANTHER" id="PTHR30472">
    <property type="entry name" value="FERRIC ENTEROBACTIN TRANSPORT SYSTEM PERMEASE PROTEIN"/>
    <property type="match status" value="1"/>
</dbReference>
<dbReference type="GO" id="GO:0033214">
    <property type="term" value="P:siderophore-iron import into cell"/>
    <property type="evidence" value="ECO:0007669"/>
    <property type="project" value="TreeGrafter"/>
</dbReference>
<dbReference type="Pfam" id="PF01032">
    <property type="entry name" value="FecCD"/>
    <property type="match status" value="1"/>
</dbReference>
<dbReference type="AlphaFoldDB" id="A0A916TJI3"/>
<feature type="transmembrane region" description="Helical" evidence="8">
    <location>
        <begin position="60"/>
        <end position="77"/>
    </location>
</feature>
<feature type="transmembrane region" description="Helical" evidence="8">
    <location>
        <begin position="305"/>
        <end position="323"/>
    </location>
</feature>
<dbReference type="Proteomes" id="UP000621454">
    <property type="component" value="Unassembled WGS sequence"/>
</dbReference>
<feature type="transmembrane region" description="Helical" evidence="8">
    <location>
        <begin position="116"/>
        <end position="135"/>
    </location>
</feature>
<keyword evidence="7 8" id="KW-0472">Membrane</keyword>
<feature type="transmembrane region" description="Helical" evidence="8">
    <location>
        <begin position="89"/>
        <end position="110"/>
    </location>
</feature>
<dbReference type="Gene3D" id="1.10.3470.10">
    <property type="entry name" value="ABC transporter involved in vitamin B12 uptake, BtuC"/>
    <property type="match status" value="1"/>
</dbReference>
<reference evidence="9" key="2">
    <citation type="submission" date="2020-09" db="EMBL/GenBank/DDBJ databases">
        <authorList>
            <person name="Sun Q."/>
            <person name="Zhou Y."/>
        </authorList>
    </citation>
    <scope>NUCLEOTIDE SEQUENCE</scope>
    <source>
        <strain evidence="9">CGMCC 1.12827</strain>
    </source>
</reference>
<evidence type="ECO:0000256" key="3">
    <source>
        <dbReference type="ARBA" id="ARBA00022448"/>
    </source>
</evidence>
<feature type="transmembrane region" description="Helical" evidence="8">
    <location>
        <begin position="192"/>
        <end position="214"/>
    </location>
</feature>
<evidence type="ECO:0000313" key="9">
    <source>
        <dbReference type="EMBL" id="GGB47545.1"/>
    </source>
</evidence>
<evidence type="ECO:0000256" key="8">
    <source>
        <dbReference type="SAM" id="Phobius"/>
    </source>
</evidence>
<evidence type="ECO:0000256" key="4">
    <source>
        <dbReference type="ARBA" id="ARBA00022475"/>
    </source>
</evidence>